<sequence>MRVELGGGEELEVAPRVSVQLGHGALNTEQFHASAAENSTGGKRGREGKKRETRRKVKDEDGEGGERSRGSPCRRNRRRRSVGFPRGPGRLHCQMGRGDGEERLPFIPRVL</sequence>
<comment type="caution">
    <text evidence="1">The sequence shown here is derived from an EMBL/GenBank/DDBJ whole genome shotgun (WGS) entry which is preliminary data.</text>
</comment>
<gene>
    <name evidence="1" type="ORF">DPEC_G00210420</name>
</gene>
<evidence type="ECO:0000313" key="2">
    <source>
        <dbReference type="Proteomes" id="UP001157502"/>
    </source>
</evidence>
<evidence type="ECO:0000313" key="1">
    <source>
        <dbReference type="EMBL" id="KAJ7998961.1"/>
    </source>
</evidence>
<organism evidence="1 2">
    <name type="scientific">Dallia pectoralis</name>
    <name type="common">Alaska blackfish</name>
    <dbReference type="NCBI Taxonomy" id="75939"/>
    <lineage>
        <taxon>Eukaryota</taxon>
        <taxon>Metazoa</taxon>
        <taxon>Chordata</taxon>
        <taxon>Craniata</taxon>
        <taxon>Vertebrata</taxon>
        <taxon>Euteleostomi</taxon>
        <taxon>Actinopterygii</taxon>
        <taxon>Neopterygii</taxon>
        <taxon>Teleostei</taxon>
        <taxon>Protacanthopterygii</taxon>
        <taxon>Esociformes</taxon>
        <taxon>Umbridae</taxon>
        <taxon>Dallia</taxon>
    </lineage>
</organism>
<keyword evidence="2" id="KW-1185">Reference proteome</keyword>
<reference evidence="1" key="1">
    <citation type="submission" date="2021-05" db="EMBL/GenBank/DDBJ databases">
        <authorList>
            <person name="Pan Q."/>
            <person name="Jouanno E."/>
            <person name="Zahm M."/>
            <person name="Klopp C."/>
            <person name="Cabau C."/>
            <person name="Louis A."/>
            <person name="Berthelot C."/>
            <person name="Parey E."/>
            <person name="Roest Crollius H."/>
            <person name="Montfort J."/>
            <person name="Robinson-Rechavi M."/>
            <person name="Bouchez O."/>
            <person name="Lampietro C."/>
            <person name="Lopez Roques C."/>
            <person name="Donnadieu C."/>
            <person name="Postlethwait J."/>
            <person name="Bobe J."/>
            <person name="Dillon D."/>
            <person name="Chandos A."/>
            <person name="von Hippel F."/>
            <person name="Guiguen Y."/>
        </authorList>
    </citation>
    <scope>NUCLEOTIDE SEQUENCE</scope>
    <source>
        <strain evidence="1">YG-Jan2019</strain>
    </source>
</reference>
<protein>
    <submittedName>
        <fullName evidence="1">Uncharacterized protein</fullName>
    </submittedName>
</protein>
<accession>A0ACC2G5V9</accession>
<proteinExistence type="predicted"/>
<dbReference type="EMBL" id="CM055744">
    <property type="protein sequence ID" value="KAJ7998961.1"/>
    <property type="molecule type" value="Genomic_DNA"/>
</dbReference>
<dbReference type="Proteomes" id="UP001157502">
    <property type="component" value="Chromosome 17"/>
</dbReference>
<name>A0ACC2G5V9_DALPE</name>